<reference evidence="1" key="1">
    <citation type="journal article" date="2021" name="New Phytol.">
        <title>Evolutionary innovations through gain and loss of genes in the ectomycorrhizal Boletales.</title>
        <authorList>
            <person name="Wu G."/>
            <person name="Miyauchi S."/>
            <person name="Morin E."/>
            <person name="Kuo A."/>
            <person name="Drula E."/>
            <person name="Varga T."/>
            <person name="Kohler A."/>
            <person name="Feng B."/>
            <person name="Cao Y."/>
            <person name="Lipzen A."/>
            <person name="Daum C."/>
            <person name="Hundley H."/>
            <person name="Pangilinan J."/>
            <person name="Johnson J."/>
            <person name="Barry K."/>
            <person name="LaButti K."/>
            <person name="Ng V."/>
            <person name="Ahrendt S."/>
            <person name="Min B."/>
            <person name="Choi I.G."/>
            <person name="Park H."/>
            <person name="Plett J.M."/>
            <person name="Magnuson J."/>
            <person name="Spatafora J.W."/>
            <person name="Nagy L.G."/>
            <person name="Henrissat B."/>
            <person name="Grigoriev I.V."/>
            <person name="Yang Z.L."/>
            <person name="Xu J."/>
            <person name="Martin F.M."/>
        </authorList>
    </citation>
    <scope>NUCLEOTIDE SEQUENCE</scope>
    <source>
        <strain evidence="1">KUC20120723A-06</strain>
    </source>
</reference>
<keyword evidence="2" id="KW-1185">Reference proteome</keyword>
<dbReference type="EMBL" id="MU266343">
    <property type="protein sequence ID" value="KAH7929235.1"/>
    <property type="molecule type" value="Genomic_DNA"/>
</dbReference>
<protein>
    <submittedName>
        <fullName evidence="1">Uricase</fullName>
    </submittedName>
</protein>
<evidence type="ECO:0000313" key="2">
    <source>
        <dbReference type="Proteomes" id="UP000790709"/>
    </source>
</evidence>
<gene>
    <name evidence="1" type="ORF">BV22DRAFT_1029675</name>
</gene>
<proteinExistence type="predicted"/>
<evidence type="ECO:0000313" key="1">
    <source>
        <dbReference type="EMBL" id="KAH7929235.1"/>
    </source>
</evidence>
<comment type="caution">
    <text evidence="1">The sequence shown here is derived from an EMBL/GenBank/DDBJ whole genome shotgun (WGS) entry which is preliminary data.</text>
</comment>
<sequence length="323" mass="35475">MSSQSVLASARYGKDLVRVFRVVREGSWHHVVEYNVKVLLEGNIETSYTEADNSVVVTTDAMKNITYYLAKISPHILSPERFALHLGTHMVSKYAHIHKSFVTVEKLRWSRIPVGAEGQEQPHPHAFVRDGADKRTVEVEIDASAGKDKIVAKVSSGIADLLVLKSTGSAFTGYIRDEYTTLREVDDRVFSTSVDLKYTFAPFAISAPTDAKGLDFPAPSQDTPGGVWDGEIVAERVRTATLEIFALDESASVQATLYKMAQRVIAENADVQTVTYNLPNKHYIPVDMKYIGVDNTTPSKAEVFVPVAAPSGLISATISRKQG</sequence>
<dbReference type="Proteomes" id="UP000790709">
    <property type="component" value="Unassembled WGS sequence"/>
</dbReference>
<organism evidence="1 2">
    <name type="scientific">Leucogyrophana mollusca</name>
    <dbReference type="NCBI Taxonomy" id="85980"/>
    <lineage>
        <taxon>Eukaryota</taxon>
        <taxon>Fungi</taxon>
        <taxon>Dikarya</taxon>
        <taxon>Basidiomycota</taxon>
        <taxon>Agaricomycotina</taxon>
        <taxon>Agaricomycetes</taxon>
        <taxon>Agaricomycetidae</taxon>
        <taxon>Boletales</taxon>
        <taxon>Boletales incertae sedis</taxon>
        <taxon>Leucogyrophana</taxon>
    </lineage>
</organism>
<accession>A0ACB8BTH4</accession>
<name>A0ACB8BTH4_9AGAM</name>